<evidence type="ECO:0000313" key="1">
    <source>
        <dbReference type="EMBL" id="KAH9494061.1"/>
    </source>
</evidence>
<protein>
    <submittedName>
        <fullName evidence="1">Uncharacterized protein</fullName>
    </submittedName>
</protein>
<gene>
    <name evidence="1" type="ORF">DERF_014778</name>
</gene>
<evidence type="ECO:0000313" key="2">
    <source>
        <dbReference type="Proteomes" id="UP000790347"/>
    </source>
</evidence>
<keyword evidence="2" id="KW-1185">Reference proteome</keyword>
<dbReference type="AlphaFoldDB" id="A0A922HJH9"/>
<accession>A0A922HJH9</accession>
<sequence>MASASNALTCAAGRPSLVRTWPLCDSGGGCCHWIVMAVDERGAPTTPTGLEFGGCAGNVIGGLVEALG</sequence>
<organism evidence="1 2">
    <name type="scientific">Dermatophagoides farinae</name>
    <name type="common">American house dust mite</name>
    <dbReference type="NCBI Taxonomy" id="6954"/>
    <lineage>
        <taxon>Eukaryota</taxon>
        <taxon>Metazoa</taxon>
        <taxon>Ecdysozoa</taxon>
        <taxon>Arthropoda</taxon>
        <taxon>Chelicerata</taxon>
        <taxon>Arachnida</taxon>
        <taxon>Acari</taxon>
        <taxon>Acariformes</taxon>
        <taxon>Sarcoptiformes</taxon>
        <taxon>Astigmata</taxon>
        <taxon>Psoroptidia</taxon>
        <taxon>Analgoidea</taxon>
        <taxon>Pyroglyphidae</taxon>
        <taxon>Dermatophagoidinae</taxon>
        <taxon>Dermatophagoides</taxon>
    </lineage>
</organism>
<dbReference type="EMBL" id="ASGP02000008">
    <property type="protein sequence ID" value="KAH9494061.1"/>
    <property type="molecule type" value="Genomic_DNA"/>
</dbReference>
<reference evidence="1" key="1">
    <citation type="submission" date="2013-05" db="EMBL/GenBank/DDBJ databases">
        <authorList>
            <person name="Yim A.K.Y."/>
            <person name="Chan T.F."/>
            <person name="Ji K.M."/>
            <person name="Liu X.Y."/>
            <person name="Zhou J.W."/>
            <person name="Li R.Q."/>
            <person name="Yang K.Y."/>
            <person name="Li J."/>
            <person name="Li M."/>
            <person name="Law P.T.W."/>
            <person name="Wu Y.L."/>
            <person name="Cai Z.L."/>
            <person name="Qin H."/>
            <person name="Bao Y."/>
            <person name="Leung R.K.K."/>
            <person name="Ng P.K.S."/>
            <person name="Zou J."/>
            <person name="Zhong X.J."/>
            <person name="Ran P.X."/>
            <person name="Zhong N.S."/>
            <person name="Liu Z.G."/>
            <person name="Tsui S.K.W."/>
        </authorList>
    </citation>
    <scope>NUCLEOTIDE SEQUENCE</scope>
    <source>
        <strain evidence="1">Derf</strain>
        <tissue evidence="1">Whole organism</tissue>
    </source>
</reference>
<comment type="caution">
    <text evidence="1">The sequence shown here is derived from an EMBL/GenBank/DDBJ whole genome shotgun (WGS) entry which is preliminary data.</text>
</comment>
<reference evidence="1" key="2">
    <citation type="journal article" date="2022" name="Res Sq">
        <title>Comparative Genomics Reveals Insights into the Divergent Evolution of Astigmatic Mites and Household Pest Adaptations.</title>
        <authorList>
            <person name="Xiong Q."/>
            <person name="Wan A.T.-Y."/>
            <person name="Liu X.-Y."/>
            <person name="Fung C.S.-H."/>
            <person name="Xiao X."/>
            <person name="Malainual N."/>
            <person name="Hou J."/>
            <person name="Wang L."/>
            <person name="Wang M."/>
            <person name="Yang K."/>
            <person name="Cui Y."/>
            <person name="Leung E."/>
            <person name="Nong W."/>
            <person name="Shin S.-K."/>
            <person name="Au S."/>
            <person name="Jeong K.Y."/>
            <person name="Chew F.T."/>
            <person name="Hui J."/>
            <person name="Leung T.F."/>
            <person name="Tungtrongchitr A."/>
            <person name="Zhong N."/>
            <person name="Liu Z."/>
            <person name="Tsui S."/>
        </authorList>
    </citation>
    <scope>NUCLEOTIDE SEQUENCE</scope>
    <source>
        <strain evidence="1">Derf</strain>
        <tissue evidence="1">Whole organism</tissue>
    </source>
</reference>
<dbReference type="Proteomes" id="UP000790347">
    <property type="component" value="Unassembled WGS sequence"/>
</dbReference>
<name>A0A922HJH9_DERFA</name>
<proteinExistence type="predicted"/>